<sequence length="12" mass="1301">MGSKSESSFRGE</sequence>
<dbReference type="EMBL" id="JAPFFK010000019">
    <property type="protein sequence ID" value="KAJ6685701.1"/>
    <property type="molecule type" value="Genomic_DNA"/>
</dbReference>
<comment type="caution">
    <text evidence="1">The sequence shown here is derived from an EMBL/GenBank/DDBJ whole genome shotgun (WGS) entry which is preliminary data.</text>
</comment>
<reference evidence="1" key="1">
    <citation type="submission" date="2022-11" db="EMBL/GenBank/DDBJ databases">
        <authorList>
            <person name="Hyden B.L."/>
            <person name="Feng K."/>
            <person name="Yates T."/>
            <person name="Jawdy S."/>
            <person name="Smart L.B."/>
            <person name="Muchero W."/>
        </authorList>
    </citation>
    <scope>NUCLEOTIDE SEQUENCE</scope>
    <source>
        <tissue evidence="1">Shoot tip</tissue>
    </source>
</reference>
<name>A0A9Q0PCS9_SALPP</name>
<feature type="non-terminal residue" evidence="1">
    <location>
        <position position="12"/>
    </location>
</feature>
<protein>
    <submittedName>
        <fullName evidence="1">Uncharacterized protein</fullName>
    </submittedName>
</protein>
<evidence type="ECO:0000313" key="1">
    <source>
        <dbReference type="EMBL" id="KAJ6685701.1"/>
    </source>
</evidence>
<evidence type="ECO:0000313" key="2">
    <source>
        <dbReference type="Proteomes" id="UP001151532"/>
    </source>
</evidence>
<reference evidence="1" key="2">
    <citation type="journal article" date="2023" name="Int. J. Mol. Sci.">
        <title>De Novo Assembly and Annotation of 11 Diverse Shrub Willow (Salix) Genomes Reveals Novel Gene Organization in Sex-Linked Regions.</title>
        <authorList>
            <person name="Hyden B."/>
            <person name="Feng K."/>
            <person name="Yates T.B."/>
            <person name="Jawdy S."/>
            <person name="Cereghino C."/>
            <person name="Smart L.B."/>
            <person name="Muchero W."/>
        </authorList>
    </citation>
    <scope>NUCLEOTIDE SEQUENCE</scope>
    <source>
        <tissue evidence="1">Shoot tip</tissue>
    </source>
</reference>
<dbReference type="Proteomes" id="UP001151532">
    <property type="component" value="Chromosome 2"/>
</dbReference>
<gene>
    <name evidence="1" type="ORF">OIU79_015673</name>
</gene>
<proteinExistence type="predicted"/>
<keyword evidence="2" id="KW-1185">Reference proteome</keyword>
<organism evidence="1 2">
    <name type="scientific">Salix purpurea</name>
    <name type="common">Purple osier willow</name>
    <dbReference type="NCBI Taxonomy" id="77065"/>
    <lineage>
        <taxon>Eukaryota</taxon>
        <taxon>Viridiplantae</taxon>
        <taxon>Streptophyta</taxon>
        <taxon>Embryophyta</taxon>
        <taxon>Tracheophyta</taxon>
        <taxon>Spermatophyta</taxon>
        <taxon>Magnoliopsida</taxon>
        <taxon>eudicotyledons</taxon>
        <taxon>Gunneridae</taxon>
        <taxon>Pentapetalae</taxon>
        <taxon>rosids</taxon>
        <taxon>fabids</taxon>
        <taxon>Malpighiales</taxon>
        <taxon>Salicaceae</taxon>
        <taxon>Saliceae</taxon>
        <taxon>Salix</taxon>
    </lineage>
</organism>
<accession>A0A9Q0PCS9</accession>